<dbReference type="Gene3D" id="1.20.1250.20">
    <property type="entry name" value="MFS general substrate transporter like domains"/>
    <property type="match status" value="2"/>
</dbReference>
<dbReference type="InterPro" id="IPR036259">
    <property type="entry name" value="MFS_trans_sf"/>
</dbReference>
<accession>A0A1I3VJ80</accession>
<dbReference type="InterPro" id="IPR020846">
    <property type="entry name" value="MFS_dom"/>
</dbReference>
<keyword evidence="3 4" id="KW-0472">Membrane</keyword>
<keyword evidence="7" id="KW-1185">Reference proteome</keyword>
<feature type="transmembrane region" description="Helical" evidence="4">
    <location>
        <begin position="353"/>
        <end position="376"/>
    </location>
</feature>
<evidence type="ECO:0000256" key="2">
    <source>
        <dbReference type="ARBA" id="ARBA00022989"/>
    </source>
</evidence>
<sequence length="422" mass="44659">MPTLHPSKRVPAAADRYIDGRYSWMRLLISIVLATIGGAGMWAVVVVLPAVQAEYGVDRADASLPYTMTMLGFALGNVIIGRMIDRMGFVVPALFAAVMLGAGFILAAMAGSITQFSIIQGLLIGIGSSATFGPLIADISHWFVKRRGIAVATAASGNYLAGALWPMVMPPFILSEGWRTTYIGIGVFCLATMLPLILMLQRKLPRELIGGGAAKAILTQPIGVSPRLLQAMLVVAGLGCCVAMSMPQVHIVAYCLDLGYGVARGAEMLSVMLAAGVVSRLASGFLADRIGGIRTVLIGSVLQCLSLFFYIPFDGLASLYIVSLVFGLSQGGIVPCYAIIVREYMPASEAGRRVGIVVMATILGMALGGWMSGWIYDLTGSYAMAFLNGIAWNVLNIAVMAYLLWRSNRALAAHRGGLAVQG</sequence>
<dbReference type="AlphaFoldDB" id="A0A1I3VJ80"/>
<dbReference type="InterPro" id="IPR050327">
    <property type="entry name" value="Proton-linked_MCT"/>
</dbReference>
<proteinExistence type="predicted"/>
<feature type="transmembrane region" description="Helical" evidence="4">
    <location>
        <begin position="180"/>
        <end position="200"/>
    </location>
</feature>
<dbReference type="OrthoDB" id="9796632at2"/>
<evidence type="ECO:0000256" key="3">
    <source>
        <dbReference type="ARBA" id="ARBA00023136"/>
    </source>
</evidence>
<protein>
    <submittedName>
        <fullName evidence="6">Cyanate permease</fullName>
    </submittedName>
</protein>
<dbReference type="InterPro" id="IPR011701">
    <property type="entry name" value="MFS"/>
</dbReference>
<feature type="transmembrane region" description="Helical" evidence="4">
    <location>
        <begin position="149"/>
        <end position="168"/>
    </location>
</feature>
<evidence type="ECO:0000313" key="7">
    <source>
        <dbReference type="Proteomes" id="UP000323300"/>
    </source>
</evidence>
<name>A0A1I3VJ80_9HYPH</name>
<feature type="transmembrane region" description="Helical" evidence="4">
    <location>
        <begin position="382"/>
        <end position="405"/>
    </location>
</feature>
<dbReference type="PANTHER" id="PTHR11360">
    <property type="entry name" value="MONOCARBOXYLATE TRANSPORTER"/>
    <property type="match status" value="1"/>
</dbReference>
<dbReference type="RefSeq" id="WP_149757903.1">
    <property type="nucleotide sequence ID" value="NZ_BSPE01000002.1"/>
</dbReference>
<reference evidence="6 7" key="1">
    <citation type="submission" date="2016-10" db="EMBL/GenBank/DDBJ databases">
        <authorList>
            <person name="Varghese N."/>
            <person name="Submissions S."/>
        </authorList>
    </citation>
    <scope>NUCLEOTIDE SEQUENCE [LARGE SCALE GENOMIC DNA]</scope>
    <source>
        <strain evidence="6 7">DSM 21822</strain>
    </source>
</reference>
<feature type="transmembrane region" description="Helical" evidence="4">
    <location>
        <begin position="317"/>
        <end position="341"/>
    </location>
</feature>
<evidence type="ECO:0000259" key="5">
    <source>
        <dbReference type="PROSITE" id="PS50850"/>
    </source>
</evidence>
<dbReference type="PANTHER" id="PTHR11360:SF290">
    <property type="entry name" value="MONOCARBOXYLATE MFS PERMEASE"/>
    <property type="match status" value="1"/>
</dbReference>
<dbReference type="Proteomes" id="UP000323300">
    <property type="component" value="Unassembled WGS sequence"/>
</dbReference>
<gene>
    <name evidence="6" type="ORF">SAMN04488498_101501</name>
</gene>
<dbReference type="Pfam" id="PF07690">
    <property type="entry name" value="MFS_1"/>
    <property type="match status" value="1"/>
</dbReference>
<dbReference type="CDD" id="cd17355">
    <property type="entry name" value="MFS_YcxA_like"/>
    <property type="match status" value="1"/>
</dbReference>
<feature type="transmembrane region" description="Helical" evidence="4">
    <location>
        <begin position="63"/>
        <end position="80"/>
    </location>
</feature>
<dbReference type="PROSITE" id="PS50850">
    <property type="entry name" value="MFS"/>
    <property type="match status" value="1"/>
</dbReference>
<feature type="transmembrane region" description="Helical" evidence="4">
    <location>
        <begin position="27"/>
        <end position="51"/>
    </location>
</feature>
<organism evidence="6 7">
    <name type="scientific">Neomesorhizobium albiziae</name>
    <dbReference type="NCBI Taxonomy" id="335020"/>
    <lineage>
        <taxon>Bacteria</taxon>
        <taxon>Pseudomonadati</taxon>
        <taxon>Pseudomonadota</taxon>
        <taxon>Alphaproteobacteria</taxon>
        <taxon>Hyphomicrobiales</taxon>
        <taxon>Phyllobacteriaceae</taxon>
        <taxon>Neomesorhizobium</taxon>
    </lineage>
</organism>
<feature type="transmembrane region" description="Helical" evidence="4">
    <location>
        <begin position="228"/>
        <end position="246"/>
    </location>
</feature>
<keyword evidence="2 4" id="KW-1133">Transmembrane helix</keyword>
<dbReference type="SUPFAM" id="SSF103473">
    <property type="entry name" value="MFS general substrate transporter"/>
    <property type="match status" value="1"/>
</dbReference>
<feature type="transmembrane region" description="Helical" evidence="4">
    <location>
        <begin position="87"/>
        <end position="110"/>
    </location>
</feature>
<feature type="transmembrane region" description="Helical" evidence="4">
    <location>
        <begin position="291"/>
        <end position="311"/>
    </location>
</feature>
<dbReference type="GO" id="GO:0022857">
    <property type="term" value="F:transmembrane transporter activity"/>
    <property type="evidence" value="ECO:0007669"/>
    <property type="project" value="InterPro"/>
</dbReference>
<feature type="transmembrane region" description="Helical" evidence="4">
    <location>
        <begin position="116"/>
        <end position="137"/>
    </location>
</feature>
<evidence type="ECO:0000313" key="6">
    <source>
        <dbReference type="EMBL" id="SFJ95222.1"/>
    </source>
</evidence>
<dbReference type="EMBL" id="FOSL01000001">
    <property type="protein sequence ID" value="SFJ95222.1"/>
    <property type="molecule type" value="Genomic_DNA"/>
</dbReference>
<evidence type="ECO:0000256" key="1">
    <source>
        <dbReference type="ARBA" id="ARBA00022692"/>
    </source>
</evidence>
<keyword evidence="1 4" id="KW-0812">Transmembrane</keyword>
<feature type="domain" description="Major facilitator superfamily (MFS) profile" evidence="5">
    <location>
        <begin position="26"/>
        <end position="408"/>
    </location>
</feature>
<feature type="transmembrane region" description="Helical" evidence="4">
    <location>
        <begin position="258"/>
        <end position="279"/>
    </location>
</feature>
<evidence type="ECO:0000256" key="4">
    <source>
        <dbReference type="SAM" id="Phobius"/>
    </source>
</evidence>